<evidence type="ECO:0000313" key="4">
    <source>
        <dbReference type="Proteomes" id="UP000177040"/>
    </source>
</evidence>
<sequence length="423" mass="46944">MPNIAGKPHVAVLGAGITGSYMALDLAEQGYQVTLIEKGSPGNGASGRSVAACRQQFSTESTIRGMMYAVRQLRDFASRYETDQAYFPRGYLFVYRDPEQFTVAQTENALQRQCGLTEAVVLTQTEVAARFPYVSRDILGGTWCPTDGFMRPEVIYSTACEVAERLGVVHYRNTEVLGVDLSGDRITRLHARKVLRNTDLDVVGYGDKVDVACDFVVNATGLWTMKTQALWSTPGLYPQPEIEPKKVFVYYLSKNGLTVDFSEWPFVATDCGAYCRPELSGDKMILGWIRRTDPYRAEAPDRCQDEVPVGFSAHDLDGYAVEMWRELAGWLPVLGDLGMVQHTSGVYDNAPDHNPFIDNDKHVKNLVHAVGFSGHGAMHSPFTARIVRHKLEVGGNTMDLDGVQLDISAYAIGREFKPEHKVL</sequence>
<accession>A0A1F6N4R6</accession>
<dbReference type="InterPro" id="IPR006076">
    <property type="entry name" value="FAD-dep_OxRdtase"/>
</dbReference>
<dbReference type="GO" id="GO:0005737">
    <property type="term" value="C:cytoplasm"/>
    <property type="evidence" value="ECO:0007669"/>
    <property type="project" value="TreeGrafter"/>
</dbReference>
<dbReference type="GO" id="GO:0016491">
    <property type="term" value="F:oxidoreductase activity"/>
    <property type="evidence" value="ECO:0007669"/>
    <property type="project" value="UniProtKB-KW"/>
</dbReference>
<keyword evidence="1" id="KW-0560">Oxidoreductase</keyword>
<organism evidence="3 4">
    <name type="scientific">Candidatus Magasanikbacteria bacterium RIFCSPLOWO2_01_FULL_40_15</name>
    <dbReference type="NCBI Taxonomy" id="1798686"/>
    <lineage>
        <taxon>Bacteria</taxon>
        <taxon>Candidatus Magasanikiibacteriota</taxon>
    </lineage>
</organism>
<dbReference type="EMBL" id="MFQH01000003">
    <property type="protein sequence ID" value="OGH78680.1"/>
    <property type="molecule type" value="Genomic_DNA"/>
</dbReference>
<evidence type="ECO:0000313" key="3">
    <source>
        <dbReference type="EMBL" id="OGH78680.1"/>
    </source>
</evidence>
<dbReference type="PANTHER" id="PTHR13847">
    <property type="entry name" value="SARCOSINE DEHYDROGENASE-RELATED"/>
    <property type="match status" value="1"/>
</dbReference>
<feature type="domain" description="FAD dependent oxidoreductase" evidence="2">
    <location>
        <begin position="9"/>
        <end position="387"/>
    </location>
</feature>
<dbReference type="InterPro" id="IPR036188">
    <property type="entry name" value="FAD/NAD-bd_sf"/>
</dbReference>
<dbReference type="Gene3D" id="3.50.50.60">
    <property type="entry name" value="FAD/NAD(P)-binding domain"/>
    <property type="match status" value="1"/>
</dbReference>
<dbReference type="SUPFAM" id="SSF51905">
    <property type="entry name" value="FAD/NAD(P)-binding domain"/>
    <property type="match status" value="1"/>
</dbReference>
<dbReference type="Pfam" id="PF01266">
    <property type="entry name" value="DAO"/>
    <property type="match status" value="1"/>
</dbReference>
<name>A0A1F6N4R6_9BACT</name>
<dbReference type="PANTHER" id="PTHR13847:SF287">
    <property type="entry name" value="FAD-DEPENDENT OXIDOREDUCTASE DOMAIN-CONTAINING PROTEIN 1"/>
    <property type="match status" value="1"/>
</dbReference>
<evidence type="ECO:0000256" key="1">
    <source>
        <dbReference type="ARBA" id="ARBA00023002"/>
    </source>
</evidence>
<dbReference type="Gene3D" id="3.30.9.10">
    <property type="entry name" value="D-Amino Acid Oxidase, subunit A, domain 2"/>
    <property type="match status" value="1"/>
</dbReference>
<proteinExistence type="predicted"/>
<gene>
    <name evidence="3" type="ORF">A2983_04230</name>
</gene>
<evidence type="ECO:0000259" key="2">
    <source>
        <dbReference type="Pfam" id="PF01266"/>
    </source>
</evidence>
<dbReference type="Proteomes" id="UP000177040">
    <property type="component" value="Unassembled WGS sequence"/>
</dbReference>
<reference evidence="3 4" key="1">
    <citation type="journal article" date="2016" name="Nat. Commun.">
        <title>Thousands of microbial genomes shed light on interconnected biogeochemical processes in an aquifer system.</title>
        <authorList>
            <person name="Anantharaman K."/>
            <person name="Brown C.T."/>
            <person name="Hug L.A."/>
            <person name="Sharon I."/>
            <person name="Castelle C.J."/>
            <person name="Probst A.J."/>
            <person name="Thomas B.C."/>
            <person name="Singh A."/>
            <person name="Wilkins M.J."/>
            <person name="Karaoz U."/>
            <person name="Brodie E.L."/>
            <person name="Williams K.H."/>
            <person name="Hubbard S.S."/>
            <person name="Banfield J.F."/>
        </authorList>
    </citation>
    <scope>NUCLEOTIDE SEQUENCE [LARGE SCALE GENOMIC DNA]</scope>
</reference>
<dbReference type="AlphaFoldDB" id="A0A1F6N4R6"/>
<comment type="caution">
    <text evidence="3">The sequence shown here is derived from an EMBL/GenBank/DDBJ whole genome shotgun (WGS) entry which is preliminary data.</text>
</comment>
<protein>
    <recommendedName>
        <fullName evidence="2">FAD dependent oxidoreductase domain-containing protein</fullName>
    </recommendedName>
</protein>